<dbReference type="Pfam" id="PF07361">
    <property type="entry name" value="Cytochrom_B562"/>
    <property type="match status" value="1"/>
</dbReference>
<proteinExistence type="inferred from homology"/>
<feature type="compositionally biased region" description="Basic and acidic residues" evidence="5">
    <location>
        <begin position="108"/>
        <end position="120"/>
    </location>
</feature>
<gene>
    <name evidence="7" type="ORF">BG55_17885</name>
</gene>
<keyword evidence="4" id="KW-0408">Iron</keyword>
<dbReference type="NCBIfam" id="NF011632">
    <property type="entry name" value="PRK15058.1"/>
    <property type="match status" value="1"/>
</dbReference>
<name>A0A014PTW6_9GAMM</name>
<comment type="cofactor">
    <cofactor evidence="4">
        <name>heme b</name>
        <dbReference type="ChEBI" id="CHEBI:60344"/>
    </cofactor>
    <text evidence="4">Binds 1 heme b (iron(II)-protoporphyrin IX) group per molecule.</text>
</comment>
<comment type="function">
    <text evidence="1">Electron-transport protein of unknown function.</text>
</comment>
<feature type="region of interest" description="Disordered" evidence="5">
    <location>
        <begin position="108"/>
        <end position="127"/>
    </location>
</feature>
<evidence type="ECO:0000313" key="8">
    <source>
        <dbReference type="Proteomes" id="UP000019918"/>
    </source>
</evidence>
<dbReference type="STRING" id="69222.BG55_17885"/>
<comment type="caution">
    <text evidence="7">The sequence shown here is derived from an EMBL/GenBank/DDBJ whole genome shotgun (WGS) entry which is preliminary data.</text>
</comment>
<evidence type="ECO:0000256" key="1">
    <source>
        <dbReference type="ARBA" id="ARBA00002028"/>
    </source>
</evidence>
<keyword evidence="4" id="KW-0479">Metal-binding</keyword>
<dbReference type="GO" id="GO:0042597">
    <property type="term" value="C:periplasmic space"/>
    <property type="evidence" value="ECO:0007669"/>
    <property type="project" value="InterPro"/>
</dbReference>
<dbReference type="InterPro" id="IPR009155">
    <property type="entry name" value="Cyt_b562"/>
</dbReference>
<evidence type="ECO:0000256" key="6">
    <source>
        <dbReference type="SAM" id="SignalP"/>
    </source>
</evidence>
<comment type="similarity">
    <text evidence="2">Belongs to the cytochrome b562 family.</text>
</comment>
<dbReference type="EMBL" id="JFHN01000063">
    <property type="protein sequence ID" value="EXU74262.1"/>
    <property type="molecule type" value="Genomic_DNA"/>
</dbReference>
<evidence type="ECO:0000313" key="7">
    <source>
        <dbReference type="EMBL" id="EXU74262.1"/>
    </source>
</evidence>
<keyword evidence="8" id="KW-1185">Reference proteome</keyword>
<feature type="region of interest" description="Disordered" evidence="5">
    <location>
        <begin position="57"/>
        <end position="77"/>
    </location>
</feature>
<feature type="signal peptide" evidence="6">
    <location>
        <begin position="1"/>
        <end position="22"/>
    </location>
</feature>
<dbReference type="GO" id="GO:0009055">
    <property type="term" value="F:electron transfer activity"/>
    <property type="evidence" value="ECO:0007669"/>
    <property type="project" value="InterPro"/>
</dbReference>
<dbReference type="PATRIC" id="fig|69222.5.peg.3644"/>
<organism evidence="7 8">
    <name type="scientific">Erwinia mallotivora</name>
    <dbReference type="NCBI Taxonomy" id="69222"/>
    <lineage>
        <taxon>Bacteria</taxon>
        <taxon>Pseudomonadati</taxon>
        <taxon>Pseudomonadota</taxon>
        <taxon>Gammaproteobacteria</taxon>
        <taxon>Enterobacterales</taxon>
        <taxon>Erwiniaceae</taxon>
        <taxon>Erwinia</taxon>
    </lineage>
</organism>
<feature type="binding site" description="axial binding residue" evidence="4">
    <location>
        <position position="123"/>
    </location>
    <ligand>
        <name>heme b</name>
        <dbReference type="ChEBI" id="CHEBI:60344"/>
    </ligand>
    <ligandPart>
        <name>Fe</name>
        <dbReference type="ChEBI" id="CHEBI:18248"/>
    </ligandPart>
</feature>
<dbReference type="InterPro" id="IPR010980">
    <property type="entry name" value="Cyt_c/b562"/>
</dbReference>
<dbReference type="AlphaFoldDB" id="A0A014PTW6"/>
<dbReference type="GO" id="GO:0020037">
    <property type="term" value="F:heme binding"/>
    <property type="evidence" value="ECO:0007669"/>
    <property type="project" value="InterPro"/>
</dbReference>
<keyword evidence="4" id="KW-0349">Heme</keyword>
<dbReference type="PIRSF" id="PIRSF000029">
    <property type="entry name" value="Cytochrome_b562"/>
    <property type="match status" value="1"/>
</dbReference>
<sequence length="127" mass="13818">MRKTLSAVLAACLLCSSVSALAGLEDDMGMLKGAYRTVMKTDDATEFKKALGDMRKAAEDAKTQTPDKLQGQPADGAEMKAYRAQMDKLIAQIDVSMKLAEAGNLTGAKEEAKKFDDTRKEGHKKFR</sequence>
<feature type="binding site" description="axial binding residue" evidence="4">
    <location>
        <position position="28"/>
    </location>
    <ligand>
        <name>heme b</name>
        <dbReference type="ChEBI" id="CHEBI:60344"/>
    </ligand>
    <ligandPart>
        <name>Fe</name>
        <dbReference type="ChEBI" id="CHEBI:18248"/>
    </ligandPart>
</feature>
<keyword evidence="3 6" id="KW-0732">Signal</keyword>
<reference evidence="7 8" key="1">
    <citation type="submission" date="2014-02" db="EMBL/GenBank/DDBJ databases">
        <title>Draft genome of Erwinia mallotivora strain BT-MARDI, a papaya dieback pathogen.</title>
        <authorList>
            <person name="Redzuan R."/>
            <person name="Abu Bakar N."/>
            <person name="Badrun R."/>
            <person name="Mohd Raih M.F."/>
            <person name="Rozano L."/>
            <person name="Mat Amin N."/>
        </authorList>
    </citation>
    <scope>NUCLEOTIDE SEQUENCE [LARGE SCALE GENOMIC DNA]</scope>
    <source>
        <strain evidence="7 8">BT-MARDI</strain>
    </source>
</reference>
<dbReference type="SUPFAM" id="SSF47175">
    <property type="entry name" value="Cytochromes"/>
    <property type="match status" value="1"/>
</dbReference>
<protein>
    <submittedName>
        <fullName evidence="7">Cytochrome B562</fullName>
    </submittedName>
</protein>
<dbReference type="RefSeq" id="WP_034939837.1">
    <property type="nucleotide sequence ID" value="NZ_JFHN01000063.1"/>
</dbReference>
<dbReference type="GO" id="GO:0005506">
    <property type="term" value="F:iron ion binding"/>
    <property type="evidence" value="ECO:0007669"/>
    <property type="project" value="InterPro"/>
</dbReference>
<evidence type="ECO:0000256" key="4">
    <source>
        <dbReference type="PIRSR" id="PIRSR000029-1"/>
    </source>
</evidence>
<evidence type="ECO:0000256" key="3">
    <source>
        <dbReference type="ARBA" id="ARBA00022729"/>
    </source>
</evidence>
<evidence type="ECO:0000256" key="2">
    <source>
        <dbReference type="ARBA" id="ARBA00005523"/>
    </source>
</evidence>
<dbReference type="OrthoDB" id="6539015at2"/>
<evidence type="ECO:0000256" key="5">
    <source>
        <dbReference type="SAM" id="MobiDB-lite"/>
    </source>
</evidence>
<dbReference type="GO" id="GO:0022900">
    <property type="term" value="P:electron transport chain"/>
    <property type="evidence" value="ECO:0007669"/>
    <property type="project" value="InterPro"/>
</dbReference>
<feature type="chain" id="PRO_5001473510" evidence="6">
    <location>
        <begin position="23"/>
        <end position="127"/>
    </location>
</feature>
<accession>A0A014PTW6</accession>
<dbReference type="Gene3D" id="1.20.120.10">
    <property type="entry name" value="Cytochrome c/b562"/>
    <property type="match status" value="1"/>
</dbReference>
<dbReference type="Proteomes" id="UP000019918">
    <property type="component" value="Unassembled WGS sequence"/>
</dbReference>